<dbReference type="InterPro" id="IPR013325">
    <property type="entry name" value="RNA_pol_sigma_r2"/>
</dbReference>
<dbReference type="EMBL" id="ACJM01000003">
    <property type="protein sequence ID" value="EEG78291.1"/>
    <property type="molecule type" value="Genomic_DNA"/>
</dbReference>
<keyword evidence="3 5" id="KW-0238">DNA-binding</keyword>
<evidence type="ECO:0000256" key="4">
    <source>
        <dbReference type="ARBA" id="ARBA00023163"/>
    </source>
</evidence>
<keyword evidence="1 5" id="KW-0805">Transcription regulation</keyword>
<dbReference type="Pfam" id="PF04545">
    <property type="entry name" value="Sigma70_r4"/>
    <property type="match status" value="1"/>
</dbReference>
<dbReference type="PRINTS" id="PR00046">
    <property type="entry name" value="SIGMA70FCT"/>
</dbReference>
<comment type="function">
    <text evidence="5">Sigma factors are initiation factors that promote the attachment of RNA polymerase to specific initiation sites and are then released.</text>
</comment>
<evidence type="ECO:0000313" key="9">
    <source>
        <dbReference type="Proteomes" id="UP000006443"/>
    </source>
</evidence>
<dbReference type="InterPro" id="IPR000943">
    <property type="entry name" value="RNA_pol_sigma70"/>
</dbReference>
<dbReference type="InterPro" id="IPR036388">
    <property type="entry name" value="WH-like_DNA-bd_sf"/>
</dbReference>
<dbReference type="GO" id="GO:0003677">
    <property type="term" value="F:DNA binding"/>
    <property type="evidence" value="ECO:0007669"/>
    <property type="project" value="UniProtKB-KW"/>
</dbReference>
<protein>
    <recommendedName>
        <fullName evidence="5">RNA polymerase sigma factor</fullName>
    </recommendedName>
</protein>
<dbReference type="PROSITE" id="PS00716">
    <property type="entry name" value="SIGMA70_2"/>
    <property type="match status" value="1"/>
</dbReference>
<accession>C0GDZ7</accession>
<evidence type="ECO:0000313" key="8">
    <source>
        <dbReference type="EMBL" id="EEG78291.1"/>
    </source>
</evidence>
<dbReference type="CDD" id="cd06171">
    <property type="entry name" value="Sigma70_r4"/>
    <property type="match status" value="1"/>
</dbReference>
<dbReference type="Gene3D" id="1.10.10.10">
    <property type="entry name" value="Winged helix-like DNA-binding domain superfamily/Winged helix DNA-binding domain"/>
    <property type="match status" value="2"/>
</dbReference>
<reference evidence="8 9" key="1">
    <citation type="submission" date="2009-02" db="EMBL/GenBank/DDBJ databases">
        <title>Sequencing of the draft genome and assembly of Dethiobacter alkaliphilus AHT 1.</title>
        <authorList>
            <consortium name="US DOE Joint Genome Institute (JGI-PGF)"/>
            <person name="Lucas S."/>
            <person name="Copeland A."/>
            <person name="Lapidus A."/>
            <person name="Glavina del Rio T."/>
            <person name="Dalin E."/>
            <person name="Tice H."/>
            <person name="Bruce D."/>
            <person name="Goodwin L."/>
            <person name="Pitluck S."/>
            <person name="Larimer F."/>
            <person name="Land M.L."/>
            <person name="Hauser L."/>
            <person name="Muyzer G."/>
        </authorList>
    </citation>
    <scope>NUCLEOTIDE SEQUENCE [LARGE SCALE GENOMIC DNA]</scope>
    <source>
        <strain evidence="8 9">AHT 1</strain>
    </source>
</reference>
<comment type="similarity">
    <text evidence="5">Belongs to the sigma-70 factor family.</text>
</comment>
<evidence type="ECO:0000256" key="5">
    <source>
        <dbReference type="RuleBase" id="RU362124"/>
    </source>
</evidence>
<keyword evidence="9" id="KW-1185">Reference proteome</keyword>
<evidence type="ECO:0000256" key="2">
    <source>
        <dbReference type="ARBA" id="ARBA00023082"/>
    </source>
</evidence>
<organism evidence="8 9">
    <name type="scientific">Dethiobacter alkaliphilus AHT 1</name>
    <dbReference type="NCBI Taxonomy" id="555088"/>
    <lineage>
        <taxon>Bacteria</taxon>
        <taxon>Bacillati</taxon>
        <taxon>Bacillota</taxon>
        <taxon>Dethiobacteria</taxon>
        <taxon>Dethiobacterales</taxon>
        <taxon>Dethiobacteraceae</taxon>
        <taxon>Dethiobacter</taxon>
    </lineage>
</organism>
<dbReference type="AlphaFoldDB" id="C0GDZ7"/>
<dbReference type="PANTHER" id="PTHR30385">
    <property type="entry name" value="SIGMA FACTOR F FLAGELLAR"/>
    <property type="match status" value="1"/>
</dbReference>
<feature type="domain" description="RNA polymerase sigma-70" evidence="7">
    <location>
        <begin position="185"/>
        <end position="211"/>
    </location>
</feature>
<keyword evidence="4 5" id="KW-0804">Transcription</keyword>
<dbReference type="NCBIfam" id="TIGR02937">
    <property type="entry name" value="sigma70-ECF"/>
    <property type="match status" value="1"/>
</dbReference>
<dbReference type="SUPFAM" id="SSF88946">
    <property type="entry name" value="Sigma2 domain of RNA polymerase sigma factors"/>
    <property type="match status" value="1"/>
</dbReference>
<dbReference type="SUPFAM" id="SSF88659">
    <property type="entry name" value="Sigma3 and sigma4 domains of RNA polymerase sigma factors"/>
    <property type="match status" value="2"/>
</dbReference>
<proteinExistence type="inferred from homology"/>
<keyword evidence="2 5" id="KW-0731">Sigma factor</keyword>
<dbReference type="Pfam" id="PF04539">
    <property type="entry name" value="Sigma70_r3"/>
    <property type="match status" value="1"/>
</dbReference>
<evidence type="ECO:0000259" key="7">
    <source>
        <dbReference type="PROSITE" id="PS00716"/>
    </source>
</evidence>
<dbReference type="eggNOG" id="COG1191">
    <property type="taxonomic scope" value="Bacteria"/>
</dbReference>
<evidence type="ECO:0000256" key="3">
    <source>
        <dbReference type="ARBA" id="ARBA00023125"/>
    </source>
</evidence>
<dbReference type="InterPro" id="IPR007624">
    <property type="entry name" value="RNA_pol_sigma70_r3"/>
</dbReference>
<dbReference type="InterPro" id="IPR014284">
    <property type="entry name" value="RNA_pol_sigma-70_dom"/>
</dbReference>
<dbReference type="PANTHER" id="PTHR30385:SF4">
    <property type="entry name" value="RNA POLYMERASE SIGMA-E FACTOR"/>
    <property type="match status" value="1"/>
</dbReference>
<dbReference type="STRING" id="555088.DealDRAFT_0706"/>
<sequence>MIVMAETFEKHLPLVHSLVKRYQGEYAESDDLFQVGCIGLLKALKKFDPARGNAFATYAVPVIAGEIKMYLRGQGAMKFSRSLVTQAGRIKRVQNELEQALGRQPTLGELAAASGLGREELLMALDAVRSPVSLDAAVPGETAELAVTQAETDEVVDRVALREALTDLPERERRIVLYRFFRHKSQQEVAEILGISQMHVSRLEKKVLARLKVELAGEE</sequence>
<dbReference type="PROSITE" id="PS00715">
    <property type="entry name" value="SIGMA70_1"/>
    <property type="match status" value="1"/>
</dbReference>
<dbReference type="InterPro" id="IPR007627">
    <property type="entry name" value="RNA_pol_sigma70_r2"/>
</dbReference>
<gene>
    <name evidence="8" type="ORF">DealDRAFT_0706</name>
</gene>
<dbReference type="GO" id="GO:0016987">
    <property type="term" value="F:sigma factor activity"/>
    <property type="evidence" value="ECO:0007669"/>
    <property type="project" value="UniProtKB-KW"/>
</dbReference>
<dbReference type="Pfam" id="PF04542">
    <property type="entry name" value="Sigma70_r2"/>
    <property type="match status" value="1"/>
</dbReference>
<evidence type="ECO:0000256" key="1">
    <source>
        <dbReference type="ARBA" id="ARBA00023015"/>
    </source>
</evidence>
<evidence type="ECO:0000259" key="6">
    <source>
        <dbReference type="PROSITE" id="PS00715"/>
    </source>
</evidence>
<comment type="caution">
    <text evidence="8">The sequence shown here is derived from an EMBL/GenBank/DDBJ whole genome shotgun (WGS) entry which is preliminary data.</text>
</comment>
<dbReference type="InterPro" id="IPR007630">
    <property type="entry name" value="RNA_pol_sigma70_r4"/>
</dbReference>
<dbReference type="GO" id="GO:0006352">
    <property type="term" value="P:DNA-templated transcription initiation"/>
    <property type="evidence" value="ECO:0007669"/>
    <property type="project" value="InterPro"/>
</dbReference>
<feature type="domain" description="RNA polymerase sigma-70" evidence="6">
    <location>
        <begin position="31"/>
        <end position="44"/>
    </location>
</feature>
<name>C0GDZ7_DETAL</name>
<dbReference type="InterPro" id="IPR013324">
    <property type="entry name" value="RNA_pol_sigma_r3/r4-like"/>
</dbReference>
<dbReference type="Gene3D" id="1.20.120.1810">
    <property type="match status" value="1"/>
</dbReference>
<dbReference type="Proteomes" id="UP000006443">
    <property type="component" value="Unassembled WGS sequence"/>
</dbReference>